<reference evidence="1 2" key="1">
    <citation type="journal article" date="2024" name="Plant Biotechnol. J.">
        <title>Genome and CRISPR/Cas9 system of a widespread forest tree (Populus alba) in the world.</title>
        <authorList>
            <person name="Liu Y.J."/>
            <person name="Jiang P.F."/>
            <person name="Han X.M."/>
            <person name="Li X.Y."/>
            <person name="Wang H.M."/>
            <person name="Wang Y.J."/>
            <person name="Wang X.X."/>
            <person name="Zeng Q.Y."/>
        </authorList>
    </citation>
    <scope>NUCLEOTIDE SEQUENCE [LARGE SCALE GENOMIC DNA]</scope>
    <source>
        <strain evidence="2">cv. PAL-ZL1</strain>
    </source>
</reference>
<evidence type="ECO:0000313" key="2">
    <source>
        <dbReference type="Proteomes" id="UP000309997"/>
    </source>
</evidence>
<organism evidence="1 2">
    <name type="scientific">Populus alba</name>
    <name type="common">White poplar</name>
    <dbReference type="NCBI Taxonomy" id="43335"/>
    <lineage>
        <taxon>Eukaryota</taxon>
        <taxon>Viridiplantae</taxon>
        <taxon>Streptophyta</taxon>
        <taxon>Embryophyta</taxon>
        <taxon>Tracheophyta</taxon>
        <taxon>Spermatophyta</taxon>
        <taxon>Magnoliopsida</taxon>
        <taxon>eudicotyledons</taxon>
        <taxon>Gunneridae</taxon>
        <taxon>Pentapetalae</taxon>
        <taxon>rosids</taxon>
        <taxon>fabids</taxon>
        <taxon>Malpighiales</taxon>
        <taxon>Salicaceae</taxon>
        <taxon>Saliceae</taxon>
        <taxon>Populus</taxon>
    </lineage>
</organism>
<evidence type="ECO:0000313" key="1">
    <source>
        <dbReference type="EMBL" id="KAL3580419.1"/>
    </source>
</evidence>
<gene>
    <name evidence="1" type="ORF">D5086_018254</name>
</gene>
<sequence>MLSWCNKALTASRAVARLSYAPLASLQTFLVCGAVFLLGILLILTLVRAKDRKWTEFDTEVPVAPSYTGRQGQLGCARTTTKKLPMRL</sequence>
<name>A0ACC4BQP5_POPAL</name>
<dbReference type="Proteomes" id="UP000309997">
    <property type="component" value="Unassembled WGS sequence"/>
</dbReference>
<dbReference type="EMBL" id="RCHU02000009">
    <property type="protein sequence ID" value="KAL3580419.1"/>
    <property type="molecule type" value="Genomic_DNA"/>
</dbReference>
<comment type="caution">
    <text evidence="1">The sequence shown here is derived from an EMBL/GenBank/DDBJ whole genome shotgun (WGS) entry which is preliminary data.</text>
</comment>
<proteinExistence type="predicted"/>
<keyword evidence="2" id="KW-1185">Reference proteome</keyword>
<accession>A0ACC4BQP5</accession>
<protein>
    <submittedName>
        <fullName evidence="1">Uncharacterized protein</fullName>
    </submittedName>
</protein>